<reference evidence="2" key="2">
    <citation type="submission" date="2023-05" db="EMBL/GenBank/DDBJ databases">
        <authorList>
            <consortium name="Lawrence Berkeley National Laboratory"/>
            <person name="Steindorff A."/>
            <person name="Hensen N."/>
            <person name="Bonometti L."/>
            <person name="Westerberg I."/>
            <person name="Brannstrom I.O."/>
            <person name="Guillou S."/>
            <person name="Cros-Aarteil S."/>
            <person name="Calhoun S."/>
            <person name="Haridas S."/>
            <person name="Kuo A."/>
            <person name="Mondo S."/>
            <person name="Pangilinan J."/>
            <person name="Riley R."/>
            <person name="Labutti K."/>
            <person name="Andreopoulos B."/>
            <person name="Lipzen A."/>
            <person name="Chen C."/>
            <person name="Yanf M."/>
            <person name="Daum C."/>
            <person name="Ng V."/>
            <person name="Clum A."/>
            <person name="Ohm R."/>
            <person name="Martin F."/>
            <person name="Silar P."/>
            <person name="Natvig D."/>
            <person name="Lalanne C."/>
            <person name="Gautier V."/>
            <person name="Ament-Velasquez S.L."/>
            <person name="Kruys A."/>
            <person name="Hutchinson M.I."/>
            <person name="Powell A.J."/>
            <person name="Barry K."/>
            <person name="Miller A.N."/>
            <person name="Grigoriev I.V."/>
            <person name="Debuchy R."/>
            <person name="Gladieux P."/>
            <person name="Thoren M.H."/>
            <person name="Johannesson H."/>
        </authorList>
    </citation>
    <scope>NUCLEOTIDE SEQUENCE</scope>
    <source>
        <strain evidence="2">CBS 103.79</strain>
    </source>
</reference>
<organism evidence="2 3">
    <name type="scientific">Staphylotrichum tortipilum</name>
    <dbReference type="NCBI Taxonomy" id="2831512"/>
    <lineage>
        <taxon>Eukaryota</taxon>
        <taxon>Fungi</taxon>
        <taxon>Dikarya</taxon>
        <taxon>Ascomycota</taxon>
        <taxon>Pezizomycotina</taxon>
        <taxon>Sordariomycetes</taxon>
        <taxon>Sordariomycetidae</taxon>
        <taxon>Sordariales</taxon>
        <taxon>Chaetomiaceae</taxon>
        <taxon>Staphylotrichum</taxon>
    </lineage>
</organism>
<dbReference type="EMBL" id="MU855340">
    <property type="protein sequence ID" value="KAK3905959.1"/>
    <property type="molecule type" value="Genomic_DNA"/>
</dbReference>
<sequence length="121" mass="13409">MSCSLLTLDRCRPQLILEVCCGTGEFNKEGLWPEDGSRPFVWSFGDGVGYGAQGDYVFGWRGDSLLDRAVVRRWQYAVYPTLPTQTIEAANECVIEPSVKEEVDGWLEAMPGCVVVDVSRG</sequence>
<protein>
    <recommendedName>
        <fullName evidence="1">DUF1996 domain-containing protein</fullName>
    </recommendedName>
</protein>
<dbReference type="PANTHER" id="PTHR43662">
    <property type="match status" value="1"/>
</dbReference>
<comment type="caution">
    <text evidence="2">The sequence shown here is derived from an EMBL/GenBank/DDBJ whole genome shotgun (WGS) entry which is preliminary data.</text>
</comment>
<dbReference type="Proteomes" id="UP001303889">
    <property type="component" value="Unassembled WGS sequence"/>
</dbReference>
<dbReference type="InterPro" id="IPR018535">
    <property type="entry name" value="DUF1996"/>
</dbReference>
<reference evidence="2" key="1">
    <citation type="journal article" date="2023" name="Mol. Phylogenet. Evol.">
        <title>Genome-scale phylogeny and comparative genomics of the fungal order Sordariales.</title>
        <authorList>
            <person name="Hensen N."/>
            <person name="Bonometti L."/>
            <person name="Westerberg I."/>
            <person name="Brannstrom I.O."/>
            <person name="Guillou S."/>
            <person name="Cros-Aarteil S."/>
            <person name="Calhoun S."/>
            <person name="Haridas S."/>
            <person name="Kuo A."/>
            <person name="Mondo S."/>
            <person name="Pangilinan J."/>
            <person name="Riley R."/>
            <person name="LaButti K."/>
            <person name="Andreopoulos B."/>
            <person name="Lipzen A."/>
            <person name="Chen C."/>
            <person name="Yan M."/>
            <person name="Daum C."/>
            <person name="Ng V."/>
            <person name="Clum A."/>
            <person name="Steindorff A."/>
            <person name="Ohm R.A."/>
            <person name="Martin F."/>
            <person name="Silar P."/>
            <person name="Natvig D.O."/>
            <person name="Lalanne C."/>
            <person name="Gautier V."/>
            <person name="Ament-Velasquez S.L."/>
            <person name="Kruys A."/>
            <person name="Hutchinson M.I."/>
            <person name="Powell A.J."/>
            <person name="Barry K."/>
            <person name="Miller A.N."/>
            <person name="Grigoriev I.V."/>
            <person name="Debuchy R."/>
            <person name="Gladieux P."/>
            <person name="Hiltunen Thoren M."/>
            <person name="Johannesson H."/>
        </authorList>
    </citation>
    <scope>NUCLEOTIDE SEQUENCE</scope>
    <source>
        <strain evidence="2">CBS 103.79</strain>
    </source>
</reference>
<dbReference type="AlphaFoldDB" id="A0AAN6RX27"/>
<gene>
    <name evidence="2" type="ORF">C8A05DRAFT_12265</name>
</gene>
<evidence type="ECO:0000259" key="1">
    <source>
        <dbReference type="Pfam" id="PF09362"/>
    </source>
</evidence>
<feature type="domain" description="DUF1996" evidence="1">
    <location>
        <begin position="13"/>
        <end position="60"/>
    </location>
</feature>
<accession>A0AAN6RX27</accession>
<name>A0AAN6RX27_9PEZI</name>
<keyword evidence="3" id="KW-1185">Reference proteome</keyword>
<evidence type="ECO:0000313" key="2">
    <source>
        <dbReference type="EMBL" id="KAK3905959.1"/>
    </source>
</evidence>
<dbReference type="Pfam" id="PF09362">
    <property type="entry name" value="DUF1996"/>
    <property type="match status" value="1"/>
</dbReference>
<evidence type="ECO:0000313" key="3">
    <source>
        <dbReference type="Proteomes" id="UP001303889"/>
    </source>
</evidence>
<dbReference type="PANTHER" id="PTHR43662:SF13">
    <property type="entry name" value="DUF1996 DOMAIN-CONTAINING PROTEIN"/>
    <property type="match status" value="1"/>
</dbReference>
<proteinExistence type="predicted"/>